<reference evidence="2 3" key="1">
    <citation type="submission" date="2019-02" db="EMBL/GenBank/DDBJ databases">
        <title>Deep-cultivation of Planctomycetes and their phenomic and genomic characterization uncovers novel biology.</title>
        <authorList>
            <person name="Wiegand S."/>
            <person name="Jogler M."/>
            <person name="Boedeker C."/>
            <person name="Pinto D."/>
            <person name="Vollmers J."/>
            <person name="Rivas-Marin E."/>
            <person name="Kohn T."/>
            <person name="Peeters S.H."/>
            <person name="Heuer A."/>
            <person name="Rast P."/>
            <person name="Oberbeckmann S."/>
            <person name="Bunk B."/>
            <person name="Jeske O."/>
            <person name="Meyerdierks A."/>
            <person name="Storesund J.E."/>
            <person name="Kallscheuer N."/>
            <person name="Luecker S."/>
            <person name="Lage O.M."/>
            <person name="Pohl T."/>
            <person name="Merkel B.J."/>
            <person name="Hornburger P."/>
            <person name="Mueller R.-W."/>
            <person name="Bruemmer F."/>
            <person name="Labrenz M."/>
            <person name="Spormann A.M."/>
            <person name="Op den Camp H."/>
            <person name="Overmann J."/>
            <person name="Amann R."/>
            <person name="Jetten M.S.M."/>
            <person name="Mascher T."/>
            <person name="Medema M.H."/>
            <person name="Devos D.P."/>
            <person name="Kaster A.-K."/>
            <person name="Ovreas L."/>
            <person name="Rohde M."/>
            <person name="Galperin M.Y."/>
            <person name="Jogler C."/>
        </authorList>
    </citation>
    <scope>NUCLEOTIDE SEQUENCE [LARGE SCALE GENOMIC DNA]</scope>
    <source>
        <strain evidence="2 3">Pan241w</strain>
    </source>
</reference>
<feature type="region of interest" description="Disordered" evidence="1">
    <location>
        <begin position="435"/>
        <end position="497"/>
    </location>
</feature>
<organism evidence="2 3">
    <name type="scientific">Gimesia alba</name>
    <dbReference type="NCBI Taxonomy" id="2527973"/>
    <lineage>
        <taxon>Bacteria</taxon>
        <taxon>Pseudomonadati</taxon>
        <taxon>Planctomycetota</taxon>
        <taxon>Planctomycetia</taxon>
        <taxon>Planctomycetales</taxon>
        <taxon>Planctomycetaceae</taxon>
        <taxon>Gimesia</taxon>
    </lineage>
</organism>
<evidence type="ECO:0000256" key="1">
    <source>
        <dbReference type="SAM" id="MobiDB-lite"/>
    </source>
</evidence>
<feature type="compositionally biased region" description="Pro residues" evidence="1">
    <location>
        <begin position="479"/>
        <end position="497"/>
    </location>
</feature>
<dbReference type="Proteomes" id="UP000317171">
    <property type="component" value="Chromosome"/>
</dbReference>
<evidence type="ECO:0000313" key="3">
    <source>
        <dbReference type="Proteomes" id="UP000317171"/>
    </source>
</evidence>
<proteinExistence type="predicted"/>
<name>A0A517RF89_9PLAN</name>
<accession>A0A517RF89</accession>
<dbReference type="EMBL" id="CP036269">
    <property type="protein sequence ID" value="QDT42544.1"/>
    <property type="molecule type" value="Genomic_DNA"/>
</dbReference>
<dbReference type="KEGG" id="gaz:Pan241w_26290"/>
<evidence type="ECO:0000313" key="2">
    <source>
        <dbReference type="EMBL" id="QDT42544.1"/>
    </source>
</evidence>
<dbReference type="RefSeq" id="WP_145215964.1">
    <property type="nucleotide sequence ID" value="NZ_CP036269.1"/>
</dbReference>
<gene>
    <name evidence="2" type="ORF">Pan241w_26290</name>
</gene>
<sequence>MNYSKMPPCLSCKSSFNRPGLTWILVLLAFLLIENQNATAEVILPGDPIYVIRSTPLKVKTDTTANVPAGTKLEAGDINGKWVWIRYPDPTNGFRLKEGWIDSANILKRPKGKSEASPAIAKRLNPKQYVWYSIPKGQSIEFQFDCDHSQLDFFVFSEEDLEAYKKLLDTGDGKVSSSSYVLNKQKGTLDWTPKDNDQYYLLIDNTIFPSKGADGKHSVNVTTFFWKEVVQPPEPKDDKGLIIGKVRIKFDNFKEKNEVYEGPLTAVIGYKDKVESGEKPKPDGEIEAKVDKNGFFFAGNVPKDRFYWIQSIKTPTFESPVPFKFYSQVDYEKDEPTFVDFGPACITSGMEPKQTGVLDIGYYDLKVVSDGSIVIMLTIPLDQFSNEKSINIFGTGKNLETELSRHAWFKSSFSSSGWTEKVVADLKWIQDERARMRKRKTGSKNPFAPDPPKKAPAPKKDSSSKKAPVPAPKKEPKSAPAPAPSPKRAPAPAPKKN</sequence>
<protein>
    <submittedName>
        <fullName evidence="2">Uncharacterized protein</fullName>
    </submittedName>
</protein>
<keyword evidence="3" id="KW-1185">Reference proteome</keyword>
<dbReference type="AlphaFoldDB" id="A0A517RF89"/>